<gene>
    <name evidence="1" type="ORF">EWM64_g7142</name>
</gene>
<organism evidence="1 2">
    <name type="scientific">Hericium alpestre</name>
    <dbReference type="NCBI Taxonomy" id="135208"/>
    <lineage>
        <taxon>Eukaryota</taxon>
        <taxon>Fungi</taxon>
        <taxon>Dikarya</taxon>
        <taxon>Basidiomycota</taxon>
        <taxon>Agaricomycotina</taxon>
        <taxon>Agaricomycetes</taxon>
        <taxon>Russulales</taxon>
        <taxon>Hericiaceae</taxon>
        <taxon>Hericium</taxon>
    </lineage>
</organism>
<dbReference type="AlphaFoldDB" id="A0A4Y9ZTP4"/>
<proteinExistence type="predicted"/>
<dbReference type="OrthoDB" id="10256089at2759"/>
<protein>
    <submittedName>
        <fullName evidence="1">Uncharacterized protein</fullName>
    </submittedName>
</protein>
<comment type="caution">
    <text evidence="1">The sequence shown here is derived from an EMBL/GenBank/DDBJ whole genome shotgun (WGS) entry which is preliminary data.</text>
</comment>
<evidence type="ECO:0000313" key="1">
    <source>
        <dbReference type="EMBL" id="TFY76869.1"/>
    </source>
</evidence>
<accession>A0A4Y9ZTP4</accession>
<dbReference type="STRING" id="135208.A0A4Y9ZTP4"/>
<reference evidence="1 2" key="1">
    <citation type="submission" date="2019-02" db="EMBL/GenBank/DDBJ databases">
        <title>Genome sequencing of the rare red list fungi Hericium alpestre (H. flagellum).</title>
        <authorList>
            <person name="Buettner E."/>
            <person name="Kellner H."/>
        </authorList>
    </citation>
    <scope>NUCLEOTIDE SEQUENCE [LARGE SCALE GENOMIC DNA]</scope>
    <source>
        <strain evidence="1 2">DSM 108284</strain>
    </source>
</reference>
<dbReference type="EMBL" id="SFCI01001064">
    <property type="protein sequence ID" value="TFY76869.1"/>
    <property type="molecule type" value="Genomic_DNA"/>
</dbReference>
<name>A0A4Y9ZTP4_9AGAM</name>
<evidence type="ECO:0000313" key="2">
    <source>
        <dbReference type="Proteomes" id="UP000298061"/>
    </source>
</evidence>
<dbReference type="Proteomes" id="UP000298061">
    <property type="component" value="Unassembled WGS sequence"/>
</dbReference>
<keyword evidence="2" id="KW-1185">Reference proteome</keyword>
<sequence>MQYLFKYLLLLHAIIEEMPNVHPDKPRLCHTKEMMDKATLSKAENKEPEQVAAMEKQLCNVEVLVHAFTKEVVDWAKSVARLTEGFKDWVKAFSDVISLNGDSEAYDAFMKLKLLINLTTQPILLLDAMHSFEPFHHTLLNHNVAKGCPTPMLLKALTVYIVLHGQLHMELPAYIKLLHRGLACSTEVLAMWLVGFWVDIHE</sequence>